<keyword evidence="2" id="KW-1185">Reference proteome</keyword>
<comment type="caution">
    <text evidence="1">The sequence shown here is derived from an EMBL/GenBank/DDBJ whole genome shotgun (WGS) entry which is preliminary data.</text>
</comment>
<evidence type="ECO:0000313" key="2">
    <source>
        <dbReference type="Proteomes" id="UP000005309"/>
    </source>
</evidence>
<sequence>MESQIMILTVIPKQRRSTMKRTKRECLMQRLPAPADILALIPTQEDTAQTAVICARENSLMLCASPEHVLACLAEREDKALSLIRRNAARLMARRRNIILPILHGCVLTPVKMYNARRGGIGYINTAYAALVLRRRGTGSDIALQNGDIIHSLWAFGTLERHMREGRALHFKLLNDVRRQLRFAEDLA</sequence>
<accession>C4V1U0</accession>
<reference evidence="1 2" key="1">
    <citation type="submission" date="2009-04" db="EMBL/GenBank/DDBJ databases">
        <authorList>
            <person name="Qin X."/>
            <person name="Bachman B."/>
            <person name="Battles P."/>
            <person name="Bell A."/>
            <person name="Bess C."/>
            <person name="Bickham C."/>
            <person name="Chaboub L."/>
            <person name="Chen D."/>
            <person name="Coyle M."/>
            <person name="Deiros D.R."/>
            <person name="Dinh H."/>
            <person name="Forbes L."/>
            <person name="Fowler G."/>
            <person name="Francisco L."/>
            <person name="Fu Q."/>
            <person name="Gubbala S."/>
            <person name="Hale W."/>
            <person name="Han Y."/>
            <person name="Hemphill L."/>
            <person name="Highlander S.K."/>
            <person name="Hirani K."/>
            <person name="Hogues M."/>
            <person name="Jackson L."/>
            <person name="Jakkamsetti A."/>
            <person name="Javaid M."/>
            <person name="Jiang H."/>
            <person name="Korchina V."/>
            <person name="Kovar C."/>
            <person name="Lara F."/>
            <person name="Lee S."/>
            <person name="Mata R."/>
            <person name="Mathew T."/>
            <person name="Moen C."/>
            <person name="Morales K."/>
            <person name="Munidasa M."/>
            <person name="Nazareth L."/>
            <person name="Ngo R."/>
            <person name="Nguyen L."/>
            <person name="Okwuonu G."/>
            <person name="Ongeri F."/>
            <person name="Patil S."/>
            <person name="Petrosino J."/>
            <person name="Pham C."/>
            <person name="Pham P."/>
            <person name="Pu L.-L."/>
            <person name="Puazo M."/>
            <person name="Raj R."/>
            <person name="Reid J."/>
            <person name="Rouhana J."/>
            <person name="Saada N."/>
            <person name="Shang Y."/>
            <person name="Simmons D."/>
            <person name="Thornton R."/>
            <person name="Warren J."/>
            <person name="Weissenberger G."/>
            <person name="Zhang J."/>
            <person name="Zhang L."/>
            <person name="Zhou C."/>
            <person name="Zhu D."/>
            <person name="Muzny D."/>
            <person name="Worley K."/>
            <person name="Gibbs R."/>
        </authorList>
    </citation>
    <scope>NUCLEOTIDE SEQUENCE [LARGE SCALE GENOMIC DNA]</scope>
    <source>
        <strain evidence="1 2">ATCC 43531</strain>
    </source>
</reference>
<dbReference type="HOGENOM" id="CLU_1546544_0_0_9"/>
<protein>
    <submittedName>
        <fullName evidence="1">Uncharacterized protein</fullName>
    </submittedName>
</protein>
<dbReference type="EMBL" id="ACLA01000006">
    <property type="protein sequence ID" value="EEQ49227.1"/>
    <property type="molecule type" value="Genomic_DNA"/>
</dbReference>
<proteinExistence type="predicted"/>
<dbReference type="Proteomes" id="UP000005309">
    <property type="component" value="Unassembled WGS sequence"/>
</dbReference>
<organism evidence="1 2">
    <name type="scientific">Selenomonas flueggei ATCC 43531</name>
    <dbReference type="NCBI Taxonomy" id="638302"/>
    <lineage>
        <taxon>Bacteria</taxon>
        <taxon>Bacillati</taxon>
        <taxon>Bacillota</taxon>
        <taxon>Negativicutes</taxon>
        <taxon>Selenomonadales</taxon>
        <taxon>Selenomonadaceae</taxon>
        <taxon>Selenomonas</taxon>
    </lineage>
</organism>
<evidence type="ECO:0000313" key="1">
    <source>
        <dbReference type="EMBL" id="EEQ49227.1"/>
    </source>
</evidence>
<name>C4V1U0_9FIRM</name>
<gene>
    <name evidence="1" type="ORF">HMPREF0908_0543</name>
</gene>
<dbReference type="AlphaFoldDB" id="C4V1U0"/>
<dbReference type="STRING" id="638302.HMPREF0908_0543"/>